<gene>
    <name evidence="2" type="ORF">BN2475_140053</name>
</gene>
<reference evidence="2 3" key="1">
    <citation type="submission" date="2016-12" db="EMBL/GenBank/DDBJ databases">
        <authorList>
            <person name="Song W.-J."/>
            <person name="Kurnit D.M."/>
        </authorList>
    </citation>
    <scope>NUCLEOTIDE SEQUENCE [LARGE SCALE GENOMIC DNA]</scope>
    <source>
        <strain evidence="2 3">STM7296</strain>
    </source>
</reference>
<evidence type="ECO:0000313" key="2">
    <source>
        <dbReference type="EMBL" id="SIT38184.1"/>
    </source>
</evidence>
<proteinExistence type="predicted"/>
<name>A0A1N7RST8_9BURK</name>
<evidence type="ECO:0000256" key="1">
    <source>
        <dbReference type="SAM" id="MobiDB-lite"/>
    </source>
</evidence>
<dbReference type="Proteomes" id="UP000187012">
    <property type="component" value="Unassembled WGS sequence"/>
</dbReference>
<dbReference type="AlphaFoldDB" id="A0A1N7RST8"/>
<dbReference type="EMBL" id="CYGX02000014">
    <property type="protein sequence ID" value="SIT38184.1"/>
    <property type="molecule type" value="Genomic_DNA"/>
</dbReference>
<sequence length="105" mass="11390">MRVGAALLTMPVILMDLVQIGGVSQFYLIDSDTLSLERDDIPEKGSSNVPKRGSGEVEQPLRIVVQIARASEETAFPGGICHGSSRRSHQRATTDRLPWPSDSSV</sequence>
<organism evidence="2 3">
    <name type="scientific">Paraburkholderia ribeironis</name>
    <dbReference type="NCBI Taxonomy" id="1247936"/>
    <lineage>
        <taxon>Bacteria</taxon>
        <taxon>Pseudomonadati</taxon>
        <taxon>Pseudomonadota</taxon>
        <taxon>Betaproteobacteria</taxon>
        <taxon>Burkholderiales</taxon>
        <taxon>Burkholderiaceae</taxon>
        <taxon>Paraburkholderia</taxon>
    </lineage>
</organism>
<feature type="region of interest" description="Disordered" evidence="1">
    <location>
        <begin position="76"/>
        <end position="105"/>
    </location>
</feature>
<keyword evidence="3" id="KW-1185">Reference proteome</keyword>
<accession>A0A1N7RST8</accession>
<protein>
    <submittedName>
        <fullName evidence="2">Uncharacterized protein</fullName>
    </submittedName>
</protein>
<evidence type="ECO:0000313" key="3">
    <source>
        <dbReference type="Proteomes" id="UP000187012"/>
    </source>
</evidence>